<reference evidence="2" key="1">
    <citation type="submission" date="2015-10" db="EMBL/GenBank/DDBJ databases">
        <authorList>
            <person name="Martinez-Garcia P.J."/>
            <person name="Crepeau M.W."/>
            <person name="Puiu D."/>
            <person name="Gonzalez-Ibeas D."/>
            <person name="Whalen J."/>
            <person name="Stevens K."/>
            <person name="Paul R."/>
            <person name="Butterfield T."/>
            <person name="Britton M."/>
            <person name="Reagan R."/>
            <person name="Chakraborty S."/>
            <person name="Walawage S.L."/>
            <person name="Vasquez-Gross H.A."/>
            <person name="Cardeno C."/>
            <person name="Famula R."/>
            <person name="Pratt K."/>
            <person name="Kuruganti S."/>
            <person name="Aradhya M.K."/>
            <person name="Leslie C.A."/>
            <person name="Dandekar A.M."/>
            <person name="Salzberg S.L."/>
            <person name="Wegrzyn J.L."/>
            <person name="Langley C.H."/>
            <person name="Neale D.B."/>
        </authorList>
    </citation>
    <scope>NUCLEOTIDE SEQUENCE</scope>
    <source>
        <tissue evidence="2">Leaves</tissue>
    </source>
</reference>
<dbReference type="InterPro" id="IPR029472">
    <property type="entry name" value="Copia-like_N"/>
</dbReference>
<gene>
    <name evidence="2" type="ORF">F2P56_007775</name>
</gene>
<evidence type="ECO:0000313" key="2">
    <source>
        <dbReference type="EMBL" id="KAF5476028.1"/>
    </source>
</evidence>
<dbReference type="AlphaFoldDB" id="A0A834D4Q0"/>
<comment type="caution">
    <text evidence="2">The sequence shown here is derived from an EMBL/GenBank/DDBJ whole genome shotgun (WGS) entry which is preliminary data.</text>
</comment>
<evidence type="ECO:0000313" key="3">
    <source>
        <dbReference type="Proteomes" id="UP000619265"/>
    </source>
</evidence>
<protein>
    <recommendedName>
        <fullName evidence="1">Retrotransposon Copia-like N-terminal domain-containing protein</fullName>
    </recommendedName>
</protein>
<dbReference type="Gramene" id="Jr03_23320_p1">
    <property type="protein sequence ID" value="cds.Jr03_23320_p1"/>
    <property type="gene ID" value="Jr03_23320"/>
</dbReference>
<dbReference type="Pfam" id="PF14244">
    <property type="entry name" value="Retrotran_gag_3"/>
    <property type="match status" value="1"/>
</dbReference>
<proteinExistence type="predicted"/>
<organism evidence="2 3">
    <name type="scientific">Juglans regia</name>
    <name type="common">English walnut</name>
    <dbReference type="NCBI Taxonomy" id="51240"/>
    <lineage>
        <taxon>Eukaryota</taxon>
        <taxon>Viridiplantae</taxon>
        <taxon>Streptophyta</taxon>
        <taxon>Embryophyta</taxon>
        <taxon>Tracheophyta</taxon>
        <taxon>Spermatophyta</taxon>
        <taxon>Magnoliopsida</taxon>
        <taxon>eudicotyledons</taxon>
        <taxon>Gunneridae</taxon>
        <taxon>Pentapetalae</taxon>
        <taxon>rosids</taxon>
        <taxon>fabids</taxon>
        <taxon>Fagales</taxon>
        <taxon>Juglandaceae</taxon>
        <taxon>Juglans</taxon>
    </lineage>
</organism>
<feature type="domain" description="Retrotransposon Copia-like N-terminal" evidence="1">
    <location>
        <begin position="1"/>
        <end position="21"/>
    </location>
</feature>
<sequence>MCRALRGKNKLGFINGTLPKPIDPKDPLHEAWERCNDLIVSRLHNSINPALKSSIILVDDAQQIWTEFRDRFTQQNGHRIFQLKKSLTGLQQDSDFVNVYFEKLCYMGLNDTYNVTRDQIMLMDPLPPINKISSMIQQ</sequence>
<dbReference type="EMBL" id="LIHL02000003">
    <property type="protein sequence ID" value="KAF5476028.1"/>
    <property type="molecule type" value="Genomic_DNA"/>
</dbReference>
<dbReference type="PANTHER" id="PTHR37610:SF100">
    <property type="entry name" value="COPIA-LIKE POLYPROTEIN_RETROTRANSPOSON"/>
    <property type="match status" value="1"/>
</dbReference>
<reference evidence="2" key="2">
    <citation type="submission" date="2020-03" db="EMBL/GenBank/DDBJ databases">
        <title>Walnut 2.0.</title>
        <authorList>
            <person name="Marrano A."/>
            <person name="Britton M."/>
            <person name="Zimin A.V."/>
            <person name="Zaini P.A."/>
            <person name="Workman R."/>
            <person name="Puiu D."/>
            <person name="Bianco L."/>
            <person name="Allen B.J."/>
            <person name="Troggio M."/>
            <person name="Leslie C.A."/>
            <person name="Timp W."/>
            <person name="Dendekar A."/>
            <person name="Salzberg S.L."/>
            <person name="Neale D.B."/>
        </authorList>
    </citation>
    <scope>NUCLEOTIDE SEQUENCE</scope>
    <source>
        <tissue evidence="2">Leaves</tissue>
    </source>
</reference>
<dbReference type="Proteomes" id="UP000619265">
    <property type="component" value="Unassembled WGS sequence"/>
</dbReference>
<dbReference type="PANTHER" id="PTHR37610">
    <property type="entry name" value="CCHC-TYPE DOMAIN-CONTAINING PROTEIN"/>
    <property type="match status" value="1"/>
</dbReference>
<evidence type="ECO:0000259" key="1">
    <source>
        <dbReference type="Pfam" id="PF14244"/>
    </source>
</evidence>
<name>A0A834D4Q0_JUGRE</name>
<accession>A0A834D4Q0</accession>